<reference evidence="6 7" key="1">
    <citation type="submission" date="2020-08" db="EMBL/GenBank/DDBJ databases">
        <authorList>
            <person name="Liu C."/>
            <person name="Sun Q."/>
        </authorList>
    </citation>
    <scope>NUCLEOTIDE SEQUENCE [LARGE SCALE GENOMIC DNA]</scope>
    <source>
        <strain evidence="6 7">NSJ-29</strain>
    </source>
</reference>
<dbReference type="PANTHER" id="PTHR43095">
    <property type="entry name" value="SUGAR KINASE"/>
    <property type="match status" value="1"/>
</dbReference>
<dbReference type="InterPro" id="IPR018484">
    <property type="entry name" value="FGGY_N"/>
</dbReference>
<dbReference type="KEGG" id="whj:H9Q79_14850"/>
<dbReference type="AlphaFoldDB" id="A0A7G9GBG8"/>
<evidence type="ECO:0000313" key="7">
    <source>
        <dbReference type="Proteomes" id="UP000515860"/>
    </source>
</evidence>
<dbReference type="InterPro" id="IPR000577">
    <property type="entry name" value="Carb_kinase_FGGY"/>
</dbReference>
<evidence type="ECO:0000259" key="5">
    <source>
        <dbReference type="Pfam" id="PF02782"/>
    </source>
</evidence>
<feature type="domain" description="Carbohydrate kinase FGGY C-terminal" evidence="5">
    <location>
        <begin position="258"/>
        <end position="443"/>
    </location>
</feature>
<keyword evidence="3" id="KW-0418">Kinase</keyword>
<proteinExistence type="inferred from homology"/>
<keyword evidence="2" id="KW-0808">Transferase</keyword>
<dbReference type="EMBL" id="CP060635">
    <property type="protein sequence ID" value="QNM08150.1"/>
    <property type="molecule type" value="Genomic_DNA"/>
</dbReference>
<gene>
    <name evidence="6" type="ORF">H9Q79_14850</name>
</gene>
<evidence type="ECO:0008006" key="8">
    <source>
        <dbReference type="Google" id="ProtNLM"/>
    </source>
</evidence>
<dbReference type="PIRSF" id="PIRSF000538">
    <property type="entry name" value="GlpK"/>
    <property type="match status" value="1"/>
</dbReference>
<evidence type="ECO:0000256" key="3">
    <source>
        <dbReference type="ARBA" id="ARBA00022777"/>
    </source>
</evidence>
<dbReference type="Gene3D" id="3.30.420.40">
    <property type="match status" value="2"/>
</dbReference>
<protein>
    <recommendedName>
        <fullName evidence="8">Glycerol kinase</fullName>
    </recommendedName>
</protein>
<dbReference type="PANTHER" id="PTHR43095:SF3">
    <property type="entry name" value="L-XYLULOSE_3-KETO-L-GULONATE KINASE"/>
    <property type="match status" value="1"/>
</dbReference>
<evidence type="ECO:0000256" key="2">
    <source>
        <dbReference type="ARBA" id="ARBA00022679"/>
    </source>
</evidence>
<name>A0A7G9GBG8_9FIRM</name>
<dbReference type="SUPFAM" id="SSF53067">
    <property type="entry name" value="Actin-like ATPase domain"/>
    <property type="match status" value="2"/>
</dbReference>
<dbReference type="InterPro" id="IPR018485">
    <property type="entry name" value="FGGY_C"/>
</dbReference>
<evidence type="ECO:0000256" key="1">
    <source>
        <dbReference type="ARBA" id="ARBA00009156"/>
    </source>
</evidence>
<evidence type="ECO:0000259" key="4">
    <source>
        <dbReference type="Pfam" id="PF00370"/>
    </source>
</evidence>
<comment type="similarity">
    <text evidence="1">Belongs to the FGGY kinase family.</text>
</comment>
<keyword evidence="7" id="KW-1185">Reference proteome</keyword>
<dbReference type="CDD" id="cd07779">
    <property type="entry name" value="ASKHA_NBD_FGGY_YgcE-like"/>
    <property type="match status" value="1"/>
</dbReference>
<feature type="domain" description="Carbohydrate kinase FGGY N-terminal" evidence="4">
    <location>
        <begin position="4"/>
        <end position="248"/>
    </location>
</feature>
<dbReference type="Pfam" id="PF02782">
    <property type="entry name" value="FGGY_C"/>
    <property type="match status" value="1"/>
</dbReference>
<dbReference type="InterPro" id="IPR050406">
    <property type="entry name" value="FGGY_Carb_Kinase"/>
</dbReference>
<dbReference type="RefSeq" id="WP_249328636.1">
    <property type="nucleotide sequence ID" value="NZ_CP060635.1"/>
</dbReference>
<accession>A0A7G9GBG8</accession>
<evidence type="ECO:0000313" key="6">
    <source>
        <dbReference type="EMBL" id="QNM08150.1"/>
    </source>
</evidence>
<organism evidence="6 7">
    <name type="scientific">Wansuia hejianensis</name>
    <dbReference type="NCBI Taxonomy" id="2763667"/>
    <lineage>
        <taxon>Bacteria</taxon>
        <taxon>Bacillati</taxon>
        <taxon>Bacillota</taxon>
        <taxon>Clostridia</taxon>
        <taxon>Lachnospirales</taxon>
        <taxon>Lachnospiraceae</taxon>
        <taxon>Wansuia</taxon>
    </lineage>
</organism>
<dbReference type="Proteomes" id="UP000515860">
    <property type="component" value="Chromosome"/>
</dbReference>
<dbReference type="GO" id="GO:0005975">
    <property type="term" value="P:carbohydrate metabolic process"/>
    <property type="evidence" value="ECO:0007669"/>
    <property type="project" value="InterPro"/>
</dbReference>
<sequence length="500" mass="55483">MMNILVIDVGTSSMRGILFDREGRILIQKREKYRPDYKSPVQVEQKAGDFYHALVQIVNGIVSGAAEAAGKRLVIDALSVTSQRSAVIPLDRLGQPLMPAVMWQDTRNAAVCRELEKENDLVFQLSGTTVNTVFSGGKMAWIKRECPEAASRLSRFVNIPEYLMYRMTGGFASDYTYGSRSNLMNLRERRWDPRLLELFGIKSEELCPLLEPGSVVGTVNKEFARATGLAEGTPVISAGGDQQCAAVGQGAISEGILSIVAGTGAYLAVSCDHVPDCLPRELICNCSALSGRYILEANVLTCSSAFDWYLRNFYERPADYERINRELESVYDAEEEAVVLPYFQGRSCGAWNAGARALFANITLATTRQDLLKSLVEGIFLEVSNSIRLLQDCVEISQVYISGGMTNSRIMNQMQADIYHLPLKRMKNSEATSIGALLVTLVAQKEYSTAEEAFQKLCGGNEILTYEPDTKKALLYQNKRIQMNQIYEKIYNESPGRQPG</sequence>
<dbReference type="GO" id="GO:0016301">
    <property type="term" value="F:kinase activity"/>
    <property type="evidence" value="ECO:0007669"/>
    <property type="project" value="UniProtKB-KW"/>
</dbReference>
<dbReference type="Pfam" id="PF00370">
    <property type="entry name" value="FGGY_N"/>
    <property type="match status" value="1"/>
</dbReference>
<dbReference type="InterPro" id="IPR043129">
    <property type="entry name" value="ATPase_NBD"/>
</dbReference>